<evidence type="ECO:0000313" key="2">
    <source>
        <dbReference type="EMBL" id="OXI33358.1"/>
    </source>
</evidence>
<dbReference type="InterPro" id="IPR051683">
    <property type="entry name" value="Enoyl-CoA_Hydratase/Isomerase"/>
</dbReference>
<dbReference type="PANTHER" id="PTHR42964">
    <property type="entry name" value="ENOYL-COA HYDRATASE"/>
    <property type="match status" value="1"/>
</dbReference>
<protein>
    <submittedName>
        <fullName evidence="2">Enoyl-CoA hydratase</fullName>
    </submittedName>
</protein>
<evidence type="ECO:0000313" key="3">
    <source>
        <dbReference type="Proteomes" id="UP000214600"/>
    </source>
</evidence>
<organism evidence="2 3">
    <name type="scientific">Burkholderia aenigmatica</name>
    <dbReference type="NCBI Taxonomy" id="2015348"/>
    <lineage>
        <taxon>Bacteria</taxon>
        <taxon>Pseudomonadati</taxon>
        <taxon>Pseudomonadota</taxon>
        <taxon>Betaproteobacteria</taxon>
        <taxon>Burkholderiales</taxon>
        <taxon>Burkholderiaceae</taxon>
        <taxon>Burkholderia</taxon>
        <taxon>Burkholderia cepacia complex</taxon>
    </lineage>
</organism>
<dbReference type="RefSeq" id="WP_089454427.1">
    <property type="nucleotide sequence ID" value="NZ_NKFA01000037.1"/>
</dbReference>
<dbReference type="AlphaFoldDB" id="A0A228HT96"/>
<dbReference type="SUPFAM" id="SSF52096">
    <property type="entry name" value="ClpP/crotonase"/>
    <property type="match status" value="1"/>
</dbReference>
<dbReference type="Pfam" id="PF00378">
    <property type="entry name" value="ECH_1"/>
    <property type="match status" value="1"/>
</dbReference>
<name>A0A228HT96_9BURK</name>
<dbReference type="InterPro" id="IPR001753">
    <property type="entry name" value="Enoyl-CoA_hydra/iso"/>
</dbReference>
<reference evidence="3" key="1">
    <citation type="submission" date="2017-06" db="EMBL/GenBank/DDBJ databases">
        <authorList>
            <person name="LiPuma J."/>
            <person name="Spilker T."/>
        </authorList>
    </citation>
    <scope>NUCLEOTIDE SEQUENCE [LARGE SCALE GENOMIC DNA]</scope>
    <source>
        <strain evidence="3">AU17325</strain>
    </source>
</reference>
<comment type="caution">
    <text evidence="2">The sequence shown here is derived from an EMBL/GenBank/DDBJ whole genome shotgun (WGS) entry which is preliminary data.</text>
</comment>
<dbReference type="EMBL" id="NKFA01000037">
    <property type="protein sequence ID" value="OXI33358.1"/>
    <property type="molecule type" value="Genomic_DNA"/>
</dbReference>
<dbReference type="OrthoDB" id="9807606at2"/>
<dbReference type="PANTHER" id="PTHR42964:SF1">
    <property type="entry name" value="POLYKETIDE BIOSYNTHESIS ENOYL-COA HYDRATASE PKSH-RELATED"/>
    <property type="match status" value="1"/>
</dbReference>
<sequence>MNTHSSLQTDDHGAVRVLTMDRPDKRNALNHALTTALLAALHDADRDPAIRAIVLTGAGNAFCAGADVTEFGGFVNPADSASAAHAALARAHLTTNLHRAFSQIGKPVVAAAHGYAMGGGAGLAIACDLVVAGSSLKLGYPELKHGIVAAIVMANLVRQVGRKAAFELVSLGDTLDAERARALGLVNRVVPDDAMRDTAIELAGRLAAFDAPAMAATKRLFHRVADLPLLPALDAALDTNMMMRGFRASRGDAA</sequence>
<proteinExistence type="inferred from homology"/>
<evidence type="ECO:0000256" key="1">
    <source>
        <dbReference type="ARBA" id="ARBA00005254"/>
    </source>
</evidence>
<reference evidence="2 3" key="2">
    <citation type="submission" date="2017-08" db="EMBL/GenBank/DDBJ databases">
        <title>WGS of novel Burkholderia cepaca complex species.</title>
        <authorList>
            <person name="Lipuma J."/>
            <person name="Spilker T."/>
        </authorList>
    </citation>
    <scope>NUCLEOTIDE SEQUENCE [LARGE SCALE GENOMIC DNA]</scope>
    <source>
        <strain evidence="2 3">AU17325</strain>
    </source>
</reference>
<gene>
    <name evidence="2" type="ORF">CFB84_39840</name>
</gene>
<dbReference type="CDD" id="cd06558">
    <property type="entry name" value="crotonase-like"/>
    <property type="match status" value="1"/>
</dbReference>
<dbReference type="GO" id="GO:0003824">
    <property type="term" value="F:catalytic activity"/>
    <property type="evidence" value="ECO:0007669"/>
    <property type="project" value="UniProtKB-ARBA"/>
</dbReference>
<comment type="similarity">
    <text evidence="1">Belongs to the enoyl-CoA hydratase/isomerase family.</text>
</comment>
<dbReference type="Gene3D" id="3.90.226.10">
    <property type="entry name" value="2-enoyl-CoA Hydratase, Chain A, domain 1"/>
    <property type="match status" value="1"/>
</dbReference>
<dbReference type="InterPro" id="IPR029045">
    <property type="entry name" value="ClpP/crotonase-like_dom_sf"/>
</dbReference>
<accession>A0A228HT96</accession>
<dbReference type="Proteomes" id="UP000214600">
    <property type="component" value="Unassembled WGS sequence"/>
</dbReference>